<dbReference type="PANTHER" id="PTHR48443">
    <property type="entry name" value="DNA-DIRECTED RNA POLYMERASE SUBUNIT BETA"/>
    <property type="match status" value="1"/>
</dbReference>
<evidence type="ECO:0000313" key="2">
    <source>
        <dbReference type="EMBL" id="KJU87071.1"/>
    </source>
</evidence>
<keyword evidence="3" id="KW-1185">Reference proteome</keyword>
<keyword evidence="2" id="KW-0804">Transcription</keyword>
<reference evidence="2 3" key="1">
    <citation type="submission" date="2015-02" db="EMBL/GenBank/DDBJ databases">
        <title>Single-cell genomics of uncultivated deep-branching MTB reveals a conserved set of magnetosome genes.</title>
        <authorList>
            <person name="Kolinko S."/>
            <person name="Richter M."/>
            <person name="Glockner F.O."/>
            <person name="Brachmann A."/>
            <person name="Schuler D."/>
        </authorList>
    </citation>
    <scope>NUCLEOTIDE SEQUENCE [LARGE SCALE GENOMIC DNA]</scope>
    <source>
        <strain evidence="2">TM-1</strain>
    </source>
</reference>
<sequence length="83" mass="9356">ASFQETTRVLTDAALAGLVDDLKGLKENVIMGKIIPCGTGMERFKNTHVRRENNYVPEYIPEPQPEESEQEQQQLPSVQEVDV</sequence>
<organism evidence="2 3">
    <name type="scientific">Candidatus Magnetobacterium bavaricum</name>
    <dbReference type="NCBI Taxonomy" id="29290"/>
    <lineage>
        <taxon>Bacteria</taxon>
        <taxon>Pseudomonadati</taxon>
        <taxon>Nitrospirota</taxon>
        <taxon>Thermodesulfovibrionia</taxon>
        <taxon>Thermodesulfovibrionales</taxon>
        <taxon>Candidatus Magnetobacteriaceae</taxon>
        <taxon>Candidatus Magnetobacterium</taxon>
    </lineage>
</organism>
<dbReference type="PATRIC" id="fig|29290.4.peg.969"/>
<dbReference type="AlphaFoldDB" id="A0A0F3GYT4"/>
<feature type="non-terminal residue" evidence="2">
    <location>
        <position position="1"/>
    </location>
</feature>
<dbReference type="GO" id="GO:0000428">
    <property type="term" value="C:DNA-directed RNA polymerase complex"/>
    <property type="evidence" value="ECO:0007669"/>
    <property type="project" value="UniProtKB-KW"/>
</dbReference>
<gene>
    <name evidence="2" type="ORF">MBAV_000735</name>
</gene>
<feature type="region of interest" description="Disordered" evidence="1">
    <location>
        <begin position="58"/>
        <end position="83"/>
    </location>
</feature>
<dbReference type="SUPFAM" id="SSF64484">
    <property type="entry name" value="beta and beta-prime subunits of DNA dependent RNA-polymerase"/>
    <property type="match status" value="1"/>
</dbReference>
<dbReference type="Proteomes" id="UP000033423">
    <property type="component" value="Unassembled WGS sequence"/>
</dbReference>
<dbReference type="Gene3D" id="1.10.150.390">
    <property type="match status" value="1"/>
</dbReference>
<evidence type="ECO:0000313" key="3">
    <source>
        <dbReference type="Proteomes" id="UP000033423"/>
    </source>
</evidence>
<evidence type="ECO:0000256" key="1">
    <source>
        <dbReference type="SAM" id="MobiDB-lite"/>
    </source>
</evidence>
<accession>A0A0F3GYT4</accession>
<dbReference type="EMBL" id="LACI01000332">
    <property type="protein sequence ID" value="KJU87071.1"/>
    <property type="molecule type" value="Genomic_DNA"/>
</dbReference>
<name>A0A0F3GYT4_9BACT</name>
<protein>
    <submittedName>
        <fullName evidence="2">DNA-directed RNA polymerase subunit beta</fullName>
    </submittedName>
</protein>
<feature type="compositionally biased region" description="Low complexity" evidence="1">
    <location>
        <begin position="71"/>
        <end position="83"/>
    </location>
</feature>
<keyword evidence="2" id="KW-0240">DNA-directed RNA polymerase</keyword>
<comment type="caution">
    <text evidence="2">The sequence shown here is derived from an EMBL/GenBank/DDBJ whole genome shotgun (WGS) entry which is preliminary data.</text>
</comment>
<proteinExistence type="predicted"/>
<dbReference type="PANTHER" id="PTHR48443:SF1">
    <property type="entry name" value="DNA-DIRECTED RNA POLYMERASE SUBUNIT BETA"/>
    <property type="match status" value="1"/>
</dbReference>